<dbReference type="InterPro" id="IPR050554">
    <property type="entry name" value="Met_Synthase/Corrinoid"/>
</dbReference>
<proteinExistence type="inferred from homology"/>
<evidence type="ECO:0000256" key="2">
    <source>
        <dbReference type="ARBA" id="ARBA00022603"/>
    </source>
</evidence>
<evidence type="ECO:0000256" key="6">
    <source>
        <dbReference type="ARBA" id="ARBA00023285"/>
    </source>
</evidence>
<keyword evidence="3" id="KW-0808">Transferase</keyword>
<feature type="domain" description="Hcy-binding" evidence="7">
    <location>
        <begin position="3"/>
        <end position="186"/>
    </location>
</feature>
<dbReference type="GO" id="GO:0008705">
    <property type="term" value="F:methionine synthase activity"/>
    <property type="evidence" value="ECO:0007669"/>
    <property type="project" value="TreeGrafter"/>
</dbReference>
<dbReference type="GO" id="GO:0046653">
    <property type="term" value="P:tetrahydrofolate metabolic process"/>
    <property type="evidence" value="ECO:0007669"/>
    <property type="project" value="TreeGrafter"/>
</dbReference>
<sequence length="186" mass="20733">MLKKEFAKLLNAQILVMDGAMGTQIQSKKLLEEDFRGELFKKYNKDLKGNYDLLNLTQPEIIKEIHKSFLDKGCDFIQTNTFNSSSISQKDYGLQEKAYELNLTGAKIAKEAVSEANSNAWVIGSIGPTNTTASISPDVTDPSKRNILFDELVISYRECIDGLMEGGVDFLMFETIFDTLNAKAGI</sequence>
<dbReference type="Pfam" id="PF02574">
    <property type="entry name" value="S-methyl_trans"/>
    <property type="match status" value="1"/>
</dbReference>
<evidence type="ECO:0000256" key="4">
    <source>
        <dbReference type="ARBA" id="ARBA00022691"/>
    </source>
</evidence>
<dbReference type="AlphaFoldDB" id="A0A382GNI6"/>
<dbReference type="PANTHER" id="PTHR45833:SF1">
    <property type="entry name" value="METHIONINE SYNTHASE"/>
    <property type="match status" value="1"/>
</dbReference>
<feature type="non-terminal residue" evidence="8">
    <location>
        <position position="186"/>
    </location>
</feature>
<evidence type="ECO:0000259" key="7">
    <source>
        <dbReference type="PROSITE" id="PS50970"/>
    </source>
</evidence>
<dbReference type="Gene3D" id="3.20.20.330">
    <property type="entry name" value="Homocysteine-binding-like domain"/>
    <property type="match status" value="1"/>
</dbReference>
<organism evidence="8">
    <name type="scientific">marine metagenome</name>
    <dbReference type="NCBI Taxonomy" id="408172"/>
    <lineage>
        <taxon>unclassified sequences</taxon>
        <taxon>metagenomes</taxon>
        <taxon>ecological metagenomes</taxon>
    </lineage>
</organism>
<protein>
    <recommendedName>
        <fullName evidence="7">Hcy-binding domain-containing protein</fullName>
    </recommendedName>
</protein>
<evidence type="ECO:0000256" key="1">
    <source>
        <dbReference type="ARBA" id="ARBA00010398"/>
    </source>
</evidence>
<dbReference type="SUPFAM" id="SSF82282">
    <property type="entry name" value="Homocysteine S-methyltransferase"/>
    <property type="match status" value="1"/>
</dbReference>
<dbReference type="GO" id="GO:0032259">
    <property type="term" value="P:methylation"/>
    <property type="evidence" value="ECO:0007669"/>
    <property type="project" value="UniProtKB-KW"/>
</dbReference>
<dbReference type="GO" id="GO:0005829">
    <property type="term" value="C:cytosol"/>
    <property type="evidence" value="ECO:0007669"/>
    <property type="project" value="TreeGrafter"/>
</dbReference>
<dbReference type="InterPro" id="IPR036589">
    <property type="entry name" value="HCY_dom_sf"/>
</dbReference>
<accession>A0A382GNI6</accession>
<keyword evidence="5" id="KW-0479">Metal-binding</keyword>
<evidence type="ECO:0000256" key="3">
    <source>
        <dbReference type="ARBA" id="ARBA00022679"/>
    </source>
</evidence>
<keyword evidence="2" id="KW-0489">Methyltransferase</keyword>
<keyword evidence="4" id="KW-0949">S-adenosyl-L-methionine</keyword>
<dbReference type="PROSITE" id="PS50970">
    <property type="entry name" value="HCY"/>
    <property type="match status" value="1"/>
</dbReference>
<evidence type="ECO:0000313" key="8">
    <source>
        <dbReference type="EMBL" id="SVB76173.1"/>
    </source>
</evidence>
<comment type="similarity">
    <text evidence="1">Belongs to the vitamin-B12 dependent methionine synthase family.</text>
</comment>
<dbReference type="InterPro" id="IPR003726">
    <property type="entry name" value="HCY_dom"/>
</dbReference>
<evidence type="ECO:0000256" key="5">
    <source>
        <dbReference type="ARBA" id="ARBA00022723"/>
    </source>
</evidence>
<dbReference type="EMBL" id="UINC01056303">
    <property type="protein sequence ID" value="SVB76173.1"/>
    <property type="molecule type" value="Genomic_DNA"/>
</dbReference>
<reference evidence="8" key="1">
    <citation type="submission" date="2018-05" db="EMBL/GenBank/DDBJ databases">
        <authorList>
            <person name="Lanie J.A."/>
            <person name="Ng W.-L."/>
            <person name="Kazmierczak K.M."/>
            <person name="Andrzejewski T.M."/>
            <person name="Davidsen T.M."/>
            <person name="Wayne K.J."/>
            <person name="Tettelin H."/>
            <person name="Glass J.I."/>
            <person name="Rusch D."/>
            <person name="Podicherti R."/>
            <person name="Tsui H.-C.T."/>
            <person name="Winkler M.E."/>
        </authorList>
    </citation>
    <scope>NUCLEOTIDE SEQUENCE</scope>
</reference>
<name>A0A382GNI6_9ZZZZ</name>
<keyword evidence="6" id="KW-0170">Cobalt</keyword>
<dbReference type="PANTHER" id="PTHR45833">
    <property type="entry name" value="METHIONINE SYNTHASE"/>
    <property type="match status" value="1"/>
</dbReference>
<dbReference type="GO" id="GO:0050667">
    <property type="term" value="P:homocysteine metabolic process"/>
    <property type="evidence" value="ECO:0007669"/>
    <property type="project" value="TreeGrafter"/>
</dbReference>
<dbReference type="GO" id="GO:0046872">
    <property type="term" value="F:metal ion binding"/>
    <property type="evidence" value="ECO:0007669"/>
    <property type="project" value="UniProtKB-KW"/>
</dbReference>
<gene>
    <name evidence="8" type="ORF">METZ01_LOCUS229027</name>
</gene>